<dbReference type="EMBL" id="AFCU01000647">
    <property type="protein sequence ID" value="EHC90198.1"/>
    <property type="molecule type" value="Genomic_DNA"/>
</dbReference>
<sequence>MIFTAPGEWGTLYFAGGDAATVGYEARNAFASVYHPL</sequence>
<evidence type="ECO:0000313" key="1">
    <source>
        <dbReference type="EMBL" id="EHC90198.1"/>
    </source>
</evidence>
<proteinExistence type="predicted"/>
<protein>
    <submittedName>
        <fullName evidence="1">Uncharacterized protein</fullName>
    </submittedName>
</protein>
<dbReference type="AlphaFoldDB" id="G5QYS0"/>
<dbReference type="BioCyc" id="SENT913082:G120J-1370-MONOMER"/>
<reference evidence="1 2" key="1">
    <citation type="journal article" date="2011" name="BMC Genomics">
        <title>Genome sequencing reveals diversification of virulence factor content and possible host adaptation in distinct subpopulations of Salmonella enterica.</title>
        <authorList>
            <person name="den Bakker H.C."/>
            <person name="Moreno Switt A.I."/>
            <person name="Govoni G."/>
            <person name="Cummings C.A."/>
            <person name="Ranieri M.L."/>
            <person name="Degoricija L."/>
            <person name="Hoelzer K."/>
            <person name="Rodriguez-Rivera L.D."/>
            <person name="Brown S."/>
            <person name="Bolchacova E."/>
            <person name="Furtado M.R."/>
            <person name="Wiedmann M."/>
        </authorList>
    </citation>
    <scope>NUCLEOTIDE SEQUENCE [LARGE SCALE GENOMIC DNA]</scope>
    <source>
        <strain evidence="1 2">A4-543</strain>
    </source>
</reference>
<dbReference type="PATRIC" id="fig|913082.3.peg.1566"/>
<dbReference type="Proteomes" id="UP000005065">
    <property type="component" value="Unassembled WGS sequence"/>
</dbReference>
<accession>G5QYS0</accession>
<evidence type="ECO:0000313" key="2">
    <source>
        <dbReference type="Proteomes" id="UP000005065"/>
    </source>
</evidence>
<comment type="caution">
    <text evidence="1">The sequence shown here is derived from an EMBL/GenBank/DDBJ whole genome shotgun (WGS) entry which is preliminary data.</text>
</comment>
<name>G5QYS0_SALSE</name>
<gene>
    <name evidence="1" type="ORF">LTSESEN_2011</name>
</gene>
<organism evidence="1 2">
    <name type="scientific">Salmonella enterica subsp. enterica serovar Senftenberg str. A4-543</name>
    <dbReference type="NCBI Taxonomy" id="913082"/>
    <lineage>
        <taxon>Bacteria</taxon>
        <taxon>Pseudomonadati</taxon>
        <taxon>Pseudomonadota</taxon>
        <taxon>Gammaproteobacteria</taxon>
        <taxon>Enterobacterales</taxon>
        <taxon>Enterobacteriaceae</taxon>
        <taxon>Salmonella</taxon>
    </lineage>
</organism>